<feature type="domain" description="N-acetyltransferase" evidence="2">
    <location>
        <begin position="43"/>
        <end position="206"/>
    </location>
</feature>
<comment type="caution">
    <text evidence="3">The sequence shown here is derived from an EMBL/GenBank/DDBJ whole genome shotgun (WGS) entry which is preliminary data.</text>
</comment>
<dbReference type="PANTHER" id="PTHR43441:SF2">
    <property type="entry name" value="FAMILY ACETYLTRANSFERASE, PUTATIVE (AFU_ORTHOLOGUE AFUA_7G00850)-RELATED"/>
    <property type="match status" value="1"/>
</dbReference>
<organism evidence="3 4">
    <name type="scientific">Coniosporium apollinis</name>
    <dbReference type="NCBI Taxonomy" id="61459"/>
    <lineage>
        <taxon>Eukaryota</taxon>
        <taxon>Fungi</taxon>
        <taxon>Dikarya</taxon>
        <taxon>Ascomycota</taxon>
        <taxon>Pezizomycotina</taxon>
        <taxon>Dothideomycetes</taxon>
        <taxon>Dothideomycetes incertae sedis</taxon>
        <taxon>Coniosporium</taxon>
    </lineage>
</organism>
<dbReference type="EMBL" id="JAPDRL010000019">
    <property type="protein sequence ID" value="KAJ9666530.1"/>
    <property type="molecule type" value="Genomic_DNA"/>
</dbReference>
<dbReference type="PANTHER" id="PTHR43441">
    <property type="entry name" value="RIBOSOMAL-PROTEIN-SERINE ACETYLTRANSFERASE"/>
    <property type="match status" value="1"/>
</dbReference>
<evidence type="ECO:0000256" key="1">
    <source>
        <dbReference type="SAM" id="MobiDB-lite"/>
    </source>
</evidence>
<accession>A0ABQ9NVW8</accession>
<dbReference type="Gene3D" id="3.40.630.30">
    <property type="match status" value="1"/>
</dbReference>
<dbReference type="Pfam" id="PF13302">
    <property type="entry name" value="Acetyltransf_3"/>
    <property type="match status" value="1"/>
</dbReference>
<dbReference type="InterPro" id="IPR000182">
    <property type="entry name" value="GNAT_dom"/>
</dbReference>
<name>A0ABQ9NVW8_9PEZI</name>
<sequence>MTVETDAADVVNEDVPSPGSMDEATPIPNPSFPPSPILTLPKCHIRPYHPTDAAPIAHHANNHLISKWMTNIFPHPYTLSDGISWINLNLSLSPAQNFVIVDPTTSLAIGGIGLKPGTDVHERSVEVGYWLGEEYWGRGIATEALVGFVGWVFGAREWERVIRVHAWVYEGNAASGRVLWKAGFRFEGSLRKHVWKEGRLLDLEIYAVLREEWEGRERERAAEKRPCAEEVSI</sequence>
<evidence type="ECO:0000313" key="4">
    <source>
        <dbReference type="Proteomes" id="UP001172684"/>
    </source>
</evidence>
<feature type="region of interest" description="Disordered" evidence="1">
    <location>
        <begin position="1"/>
        <end position="32"/>
    </location>
</feature>
<keyword evidence="4" id="KW-1185">Reference proteome</keyword>
<evidence type="ECO:0000259" key="2">
    <source>
        <dbReference type="PROSITE" id="PS51186"/>
    </source>
</evidence>
<dbReference type="SUPFAM" id="SSF55729">
    <property type="entry name" value="Acyl-CoA N-acyltransferases (Nat)"/>
    <property type="match status" value="1"/>
</dbReference>
<dbReference type="InterPro" id="IPR051908">
    <property type="entry name" value="Ribosomal_N-acetyltransferase"/>
</dbReference>
<protein>
    <recommendedName>
        <fullName evidence="2">N-acetyltransferase domain-containing protein</fullName>
    </recommendedName>
</protein>
<gene>
    <name evidence="3" type="ORF">H2201_003453</name>
</gene>
<dbReference type="InterPro" id="IPR016181">
    <property type="entry name" value="Acyl_CoA_acyltransferase"/>
</dbReference>
<evidence type="ECO:0000313" key="3">
    <source>
        <dbReference type="EMBL" id="KAJ9666530.1"/>
    </source>
</evidence>
<dbReference type="Proteomes" id="UP001172684">
    <property type="component" value="Unassembled WGS sequence"/>
</dbReference>
<reference evidence="3" key="1">
    <citation type="submission" date="2022-10" db="EMBL/GenBank/DDBJ databases">
        <title>Culturing micro-colonial fungi from biological soil crusts in the Mojave desert and describing Neophaeococcomyces mojavensis, and introducing the new genera and species Taxawa tesnikishii.</title>
        <authorList>
            <person name="Kurbessoian T."/>
            <person name="Stajich J.E."/>
        </authorList>
    </citation>
    <scope>NUCLEOTIDE SEQUENCE</scope>
    <source>
        <strain evidence="3">TK_1</strain>
    </source>
</reference>
<proteinExistence type="predicted"/>
<dbReference type="PROSITE" id="PS51186">
    <property type="entry name" value="GNAT"/>
    <property type="match status" value="1"/>
</dbReference>